<dbReference type="Gramene" id="A06p36650.2_BraZ1">
    <property type="protein sequence ID" value="A06p36650.2_BraZ1.CDS.1"/>
    <property type="gene ID" value="A06g36650.2_BraZ1"/>
</dbReference>
<reference evidence="2 3" key="1">
    <citation type="submission" date="2021-07" db="EMBL/GenBank/DDBJ databases">
        <authorList>
            <consortium name="Genoscope - CEA"/>
            <person name="William W."/>
        </authorList>
    </citation>
    <scope>NUCLEOTIDE SEQUENCE [LARGE SCALE GENOMIC DNA]</scope>
</reference>
<protein>
    <recommendedName>
        <fullName evidence="1">Reverse transcriptase zinc-binding domain-containing protein</fullName>
    </recommendedName>
</protein>
<dbReference type="PANTHER" id="PTHR33116:SF78">
    <property type="entry name" value="OS12G0587133 PROTEIN"/>
    <property type="match status" value="1"/>
</dbReference>
<sequence length="182" mass="21233">TRDVYHCLRGANPLVSWVSAVWFSGNIPRQAFLTWLFVLDRCPTRDRMTKWDLQVSPNCLLCSTGIESRNHLLFECDFSYSIWSPIASRCRFRPHRAWSQTILAMESLRGHKLLRRLTLLAWQATIYALWTERNSRLHRNTFRSADAITKSIERQITNKISSLRPTNPVTASTLMQTWFSTS</sequence>
<proteinExistence type="predicted"/>
<evidence type="ECO:0000313" key="3">
    <source>
        <dbReference type="Proteomes" id="UP000694005"/>
    </source>
</evidence>
<feature type="domain" description="Reverse transcriptase zinc-binding" evidence="1">
    <location>
        <begin position="2"/>
        <end position="83"/>
    </location>
</feature>
<dbReference type="AlphaFoldDB" id="A0A8D9G6U4"/>
<name>A0A8D9G6U4_BRACM</name>
<dbReference type="Pfam" id="PF13966">
    <property type="entry name" value="zf-RVT"/>
    <property type="match status" value="1"/>
</dbReference>
<dbReference type="InterPro" id="IPR026960">
    <property type="entry name" value="RVT-Znf"/>
</dbReference>
<feature type="non-terminal residue" evidence="2">
    <location>
        <position position="1"/>
    </location>
</feature>
<evidence type="ECO:0000259" key="1">
    <source>
        <dbReference type="Pfam" id="PF13966"/>
    </source>
</evidence>
<accession>A0A8D9G6U4</accession>
<organism evidence="2 3">
    <name type="scientific">Brassica campestris</name>
    <name type="common">Field mustard</name>
    <dbReference type="NCBI Taxonomy" id="3711"/>
    <lineage>
        <taxon>Eukaryota</taxon>
        <taxon>Viridiplantae</taxon>
        <taxon>Streptophyta</taxon>
        <taxon>Embryophyta</taxon>
        <taxon>Tracheophyta</taxon>
        <taxon>Spermatophyta</taxon>
        <taxon>Magnoliopsida</taxon>
        <taxon>eudicotyledons</taxon>
        <taxon>Gunneridae</taxon>
        <taxon>Pentapetalae</taxon>
        <taxon>rosids</taxon>
        <taxon>malvids</taxon>
        <taxon>Brassicales</taxon>
        <taxon>Brassicaceae</taxon>
        <taxon>Brassiceae</taxon>
        <taxon>Brassica</taxon>
    </lineage>
</organism>
<dbReference type="Proteomes" id="UP000694005">
    <property type="component" value="Chromosome A06"/>
</dbReference>
<gene>
    <name evidence="2" type="ORF">BRAPAZ1V2_A06P36650.2</name>
</gene>
<dbReference type="PANTHER" id="PTHR33116">
    <property type="entry name" value="REVERSE TRANSCRIPTASE ZINC-BINDING DOMAIN-CONTAINING PROTEIN-RELATED-RELATED"/>
    <property type="match status" value="1"/>
</dbReference>
<dbReference type="EMBL" id="LS974622">
    <property type="protein sequence ID" value="CAG7871425.1"/>
    <property type="molecule type" value="Genomic_DNA"/>
</dbReference>
<evidence type="ECO:0000313" key="2">
    <source>
        <dbReference type="EMBL" id="CAG7871425.1"/>
    </source>
</evidence>